<evidence type="ECO:0000313" key="2">
    <source>
        <dbReference type="Proteomes" id="UP000706525"/>
    </source>
</evidence>
<dbReference type="InterPro" id="IPR031552">
    <property type="entry name" value="ParE-like_toxin"/>
</dbReference>
<comment type="caution">
    <text evidence="1">The sequence shown here is derived from an EMBL/GenBank/DDBJ whole genome shotgun (WGS) entry which is preliminary data.</text>
</comment>
<name>A0ABM8WAQ9_9BURK</name>
<keyword evidence="2" id="KW-1185">Reference proteome</keyword>
<proteinExistence type="predicted"/>
<dbReference type="Proteomes" id="UP000706525">
    <property type="component" value="Unassembled WGS sequence"/>
</dbReference>
<evidence type="ECO:0008006" key="3">
    <source>
        <dbReference type="Google" id="ProtNLM"/>
    </source>
</evidence>
<sequence length="114" mass="13196">MIQKRIDDATFRRPFAQFVKKARLELQLAIKNEVMAICRDPGIGEPKTGDLAGIWVHKFRYQRQQYLIAYGPAATEGKSVAVEFLMIEFYQVGSRENFYDELKSYLKTARPSCQ</sequence>
<gene>
    <name evidence="1" type="ORF">LMG32289_00682</name>
</gene>
<reference evidence="1 2" key="1">
    <citation type="submission" date="2021-08" db="EMBL/GenBank/DDBJ databases">
        <authorList>
            <person name="Peeters C."/>
        </authorList>
    </citation>
    <scope>NUCLEOTIDE SEQUENCE [LARGE SCALE GENOMIC DNA]</scope>
    <source>
        <strain evidence="1 2">LMG 32289</strain>
    </source>
</reference>
<evidence type="ECO:0000313" key="1">
    <source>
        <dbReference type="EMBL" id="CAG9164339.1"/>
    </source>
</evidence>
<dbReference type="RefSeq" id="WP_223981843.1">
    <property type="nucleotide sequence ID" value="NZ_CAJZAG010000001.1"/>
</dbReference>
<protein>
    <recommendedName>
        <fullName evidence="3">Type II toxin-antitoxin system RelE/ParE family toxin</fullName>
    </recommendedName>
</protein>
<dbReference type="EMBL" id="CAJZAG010000001">
    <property type="protein sequence ID" value="CAG9164339.1"/>
    <property type="molecule type" value="Genomic_DNA"/>
</dbReference>
<organism evidence="1 2">
    <name type="scientific">Cupriavidus pampae</name>
    <dbReference type="NCBI Taxonomy" id="659251"/>
    <lineage>
        <taxon>Bacteria</taxon>
        <taxon>Pseudomonadati</taxon>
        <taxon>Pseudomonadota</taxon>
        <taxon>Betaproteobacteria</taxon>
        <taxon>Burkholderiales</taxon>
        <taxon>Burkholderiaceae</taxon>
        <taxon>Cupriavidus</taxon>
    </lineage>
</organism>
<dbReference type="Pfam" id="PF15781">
    <property type="entry name" value="ParE-like_toxin"/>
    <property type="match status" value="1"/>
</dbReference>
<accession>A0ABM8WAQ9</accession>